<dbReference type="STRING" id="227316.GA0070604_4018"/>
<evidence type="ECO:0000313" key="2">
    <source>
        <dbReference type="Proteomes" id="UP000199696"/>
    </source>
</evidence>
<accession>A0A1C6UZ23</accession>
<keyword evidence="2" id="KW-1185">Reference proteome</keyword>
<dbReference type="Pfam" id="PF19450">
    <property type="entry name" value="DUF5988"/>
    <property type="match status" value="1"/>
</dbReference>
<organism evidence="1 2">
    <name type="scientific">Micromonospora eburnea</name>
    <dbReference type="NCBI Taxonomy" id="227316"/>
    <lineage>
        <taxon>Bacteria</taxon>
        <taxon>Bacillati</taxon>
        <taxon>Actinomycetota</taxon>
        <taxon>Actinomycetes</taxon>
        <taxon>Micromonosporales</taxon>
        <taxon>Micromonosporaceae</taxon>
        <taxon>Micromonospora</taxon>
    </lineage>
</organism>
<dbReference type="Proteomes" id="UP000199696">
    <property type="component" value="Unassembled WGS sequence"/>
</dbReference>
<gene>
    <name evidence="1" type="ORF">GA0070604_4018</name>
</gene>
<protein>
    <submittedName>
        <fullName evidence="1">Uncharacterized protein</fullName>
    </submittedName>
</protein>
<dbReference type="RefSeq" id="WP_091120508.1">
    <property type="nucleotide sequence ID" value="NZ_FMHY01000002.1"/>
</dbReference>
<dbReference type="AlphaFoldDB" id="A0A1C6UZ23"/>
<dbReference type="InterPro" id="IPR046030">
    <property type="entry name" value="DUF5988"/>
</dbReference>
<evidence type="ECO:0000313" key="1">
    <source>
        <dbReference type="EMBL" id="SCL59271.1"/>
    </source>
</evidence>
<reference evidence="2" key="1">
    <citation type="submission" date="2016-06" db="EMBL/GenBank/DDBJ databases">
        <authorList>
            <person name="Varghese N."/>
            <person name="Submissions Spin"/>
        </authorList>
    </citation>
    <scope>NUCLEOTIDE SEQUENCE [LARGE SCALE GENOMIC DNA]</scope>
    <source>
        <strain evidence="2">DSM 44814</strain>
    </source>
</reference>
<proteinExistence type="predicted"/>
<name>A0A1C6UZ23_9ACTN</name>
<sequence length="75" mass="8294">MDNSVDSAAGALDVVLEGGPDTLPQEQRRRRVDPLTDTVKVCHYGGHEHFRKVDGETTADGSSLFRWIGRTRIAE</sequence>
<dbReference type="OrthoDB" id="3402203at2"/>
<dbReference type="EMBL" id="FMHY01000002">
    <property type="protein sequence ID" value="SCL59271.1"/>
    <property type="molecule type" value="Genomic_DNA"/>
</dbReference>